<organism evidence="5">
    <name type="scientific">freshwater metagenome</name>
    <dbReference type="NCBI Taxonomy" id="449393"/>
    <lineage>
        <taxon>unclassified sequences</taxon>
        <taxon>metagenomes</taxon>
        <taxon>ecological metagenomes</taxon>
    </lineage>
</organism>
<accession>A0A6J7LGU8</accession>
<dbReference type="InterPro" id="IPR021888">
    <property type="entry name" value="DUF3499"/>
</dbReference>
<dbReference type="EMBL" id="CAFBQJ010000028">
    <property type="protein sequence ID" value="CAB5045659.1"/>
    <property type="molecule type" value="Genomic_DNA"/>
</dbReference>
<dbReference type="EMBL" id="CAFBRX010000001">
    <property type="protein sequence ID" value="CAB5108303.1"/>
    <property type="molecule type" value="Genomic_DNA"/>
</dbReference>
<evidence type="ECO:0000313" key="5">
    <source>
        <dbReference type="EMBL" id="CAB4967518.1"/>
    </source>
</evidence>
<name>A0A6J7LGU8_9ZZZZ</name>
<evidence type="ECO:0000313" key="6">
    <source>
        <dbReference type="EMBL" id="CAB5045659.1"/>
    </source>
</evidence>
<proteinExistence type="predicted"/>
<dbReference type="AlphaFoldDB" id="A0A6J7LGU8"/>
<dbReference type="EMBL" id="CAFBNZ010000021">
    <property type="protein sequence ID" value="CAB4967518.1"/>
    <property type="molecule type" value="Genomic_DNA"/>
</dbReference>
<evidence type="ECO:0000313" key="2">
    <source>
        <dbReference type="EMBL" id="CAB4590865.1"/>
    </source>
</evidence>
<evidence type="ECO:0000313" key="7">
    <source>
        <dbReference type="EMBL" id="CAB5108303.1"/>
    </source>
</evidence>
<dbReference type="EMBL" id="CAEZVL010000004">
    <property type="protein sequence ID" value="CAB4621802.1"/>
    <property type="molecule type" value="Genomic_DNA"/>
</dbReference>
<evidence type="ECO:0000313" key="4">
    <source>
        <dbReference type="EMBL" id="CAB4767775.1"/>
    </source>
</evidence>
<dbReference type="EMBL" id="CAEZZV010000006">
    <property type="protein sequence ID" value="CAB4767775.1"/>
    <property type="molecule type" value="Genomic_DNA"/>
</dbReference>
<protein>
    <submittedName>
        <fullName evidence="5">Unannotated protein</fullName>
    </submittedName>
</protein>
<evidence type="ECO:0000313" key="3">
    <source>
        <dbReference type="EMBL" id="CAB4621802.1"/>
    </source>
</evidence>
<reference evidence="5" key="1">
    <citation type="submission" date="2020-05" db="EMBL/GenBank/DDBJ databases">
        <authorList>
            <person name="Chiriac C."/>
            <person name="Salcher M."/>
            <person name="Ghai R."/>
            <person name="Kavagutti S V."/>
        </authorList>
    </citation>
    <scope>NUCLEOTIDE SEQUENCE</scope>
</reference>
<sequence>MRSCTRSGCQEKAHISLAFQYATSVIWIDHLHDQRESHIYELCSKHWQRFAAPTGWNLDDRRRADVLPFVHRLAG</sequence>
<evidence type="ECO:0000313" key="1">
    <source>
        <dbReference type="EMBL" id="CAB4532616.1"/>
    </source>
</evidence>
<dbReference type="EMBL" id="CAEZUK010000012">
    <property type="protein sequence ID" value="CAB4590865.1"/>
    <property type="molecule type" value="Genomic_DNA"/>
</dbReference>
<dbReference type="Pfam" id="PF12005">
    <property type="entry name" value="DUF3499"/>
    <property type="match status" value="1"/>
</dbReference>
<dbReference type="EMBL" id="CAEZSL010000005">
    <property type="protein sequence ID" value="CAB4532616.1"/>
    <property type="molecule type" value="Genomic_DNA"/>
</dbReference>
<gene>
    <name evidence="1" type="ORF">UFOPK1421_00083</name>
    <name evidence="2" type="ORF">UFOPK1820_00144</name>
    <name evidence="3" type="ORF">UFOPK1960_00070</name>
    <name evidence="4" type="ORF">UFOPK2921_00079</name>
    <name evidence="5" type="ORF">UFOPK3889_00218</name>
    <name evidence="6" type="ORF">UFOPK4275_00263</name>
    <name evidence="7" type="ORF">UFOPK4422_00023</name>
</gene>